<proteinExistence type="predicted"/>
<accession>A0A9K3GL04</accession>
<dbReference type="Proteomes" id="UP000265618">
    <property type="component" value="Unassembled WGS sequence"/>
</dbReference>
<dbReference type="EMBL" id="BDIP01002742">
    <property type="protein sequence ID" value="GIQ86757.1"/>
    <property type="molecule type" value="Genomic_DNA"/>
</dbReference>
<evidence type="ECO:0000313" key="1">
    <source>
        <dbReference type="EMBL" id="GIQ86757.1"/>
    </source>
</evidence>
<protein>
    <submittedName>
        <fullName evidence="1">Uncharacterized protein</fullName>
    </submittedName>
</protein>
<comment type="caution">
    <text evidence="1">The sequence shown here is derived from an EMBL/GenBank/DDBJ whole genome shotgun (WGS) entry which is preliminary data.</text>
</comment>
<gene>
    <name evidence="1" type="ORF">KIPB_008668</name>
</gene>
<keyword evidence="2" id="KW-1185">Reference proteome</keyword>
<dbReference type="AlphaFoldDB" id="A0A9K3GL04"/>
<evidence type="ECO:0000313" key="2">
    <source>
        <dbReference type="Proteomes" id="UP000265618"/>
    </source>
</evidence>
<reference evidence="1 2" key="1">
    <citation type="journal article" date="2018" name="PLoS ONE">
        <title>The draft genome of Kipferlia bialata reveals reductive genome evolution in fornicate parasites.</title>
        <authorList>
            <person name="Tanifuji G."/>
            <person name="Takabayashi S."/>
            <person name="Kume K."/>
            <person name="Takagi M."/>
            <person name="Nakayama T."/>
            <person name="Kamikawa R."/>
            <person name="Inagaki Y."/>
            <person name="Hashimoto T."/>
        </authorList>
    </citation>
    <scope>NUCLEOTIDE SEQUENCE [LARGE SCALE GENOMIC DNA]</scope>
    <source>
        <strain evidence="1">NY0173</strain>
    </source>
</reference>
<sequence>MTRGKKFLLALYVILIALATVFRGTIGGLVCMWLMIALVVIHTLEVVKDFPLCKAAASDASVGGTLPYHMLCVLAFGVIHTVPLKHALGQSQAQALQ</sequence>
<name>A0A9K3GL04_9EUKA</name>
<organism evidence="1 2">
    <name type="scientific">Kipferlia bialata</name>
    <dbReference type="NCBI Taxonomy" id="797122"/>
    <lineage>
        <taxon>Eukaryota</taxon>
        <taxon>Metamonada</taxon>
        <taxon>Carpediemonas-like organisms</taxon>
        <taxon>Kipferlia</taxon>
    </lineage>
</organism>